<organism evidence="1 2">
    <name type="scientific">Choristoneura fumiferana</name>
    <name type="common">Spruce budworm moth</name>
    <name type="synonym">Archips fumiferana</name>
    <dbReference type="NCBI Taxonomy" id="7141"/>
    <lineage>
        <taxon>Eukaryota</taxon>
        <taxon>Metazoa</taxon>
        <taxon>Ecdysozoa</taxon>
        <taxon>Arthropoda</taxon>
        <taxon>Hexapoda</taxon>
        <taxon>Insecta</taxon>
        <taxon>Pterygota</taxon>
        <taxon>Neoptera</taxon>
        <taxon>Endopterygota</taxon>
        <taxon>Lepidoptera</taxon>
        <taxon>Glossata</taxon>
        <taxon>Ditrysia</taxon>
        <taxon>Tortricoidea</taxon>
        <taxon>Tortricidae</taxon>
        <taxon>Tortricinae</taxon>
        <taxon>Choristoneura</taxon>
    </lineage>
</organism>
<evidence type="ECO:0000313" key="2">
    <source>
        <dbReference type="Proteomes" id="UP001064048"/>
    </source>
</evidence>
<dbReference type="EMBL" id="CM046118">
    <property type="protein sequence ID" value="KAI8439012.1"/>
    <property type="molecule type" value="Genomic_DNA"/>
</dbReference>
<reference evidence="1 2" key="1">
    <citation type="journal article" date="2022" name="Genome Biol. Evol.">
        <title>The Spruce Budworm Genome: Reconstructing the Evolutionary History of Antifreeze Proteins.</title>
        <authorList>
            <person name="Beliveau C."/>
            <person name="Gagne P."/>
            <person name="Picq S."/>
            <person name="Vernygora O."/>
            <person name="Keeling C.I."/>
            <person name="Pinkney K."/>
            <person name="Doucet D."/>
            <person name="Wen F."/>
            <person name="Johnston J.S."/>
            <person name="Maaroufi H."/>
            <person name="Boyle B."/>
            <person name="Laroche J."/>
            <person name="Dewar K."/>
            <person name="Juretic N."/>
            <person name="Blackburn G."/>
            <person name="Nisole A."/>
            <person name="Brunet B."/>
            <person name="Brandao M."/>
            <person name="Lumley L."/>
            <person name="Duan J."/>
            <person name="Quan G."/>
            <person name="Lucarotti C.J."/>
            <person name="Roe A.D."/>
            <person name="Sperling F.A.H."/>
            <person name="Levesque R.C."/>
            <person name="Cusson M."/>
        </authorList>
    </citation>
    <scope>NUCLEOTIDE SEQUENCE [LARGE SCALE GENOMIC DNA]</scope>
    <source>
        <strain evidence="1">Glfc:IPQL:Cfum</strain>
    </source>
</reference>
<dbReference type="Proteomes" id="UP001064048">
    <property type="component" value="Chromosome 18"/>
</dbReference>
<gene>
    <name evidence="1" type="ORF">MSG28_011311</name>
</gene>
<comment type="caution">
    <text evidence="1">The sequence shown here is derived from an EMBL/GenBank/DDBJ whole genome shotgun (WGS) entry which is preliminary data.</text>
</comment>
<evidence type="ECO:0000313" key="1">
    <source>
        <dbReference type="EMBL" id="KAI8439012.1"/>
    </source>
</evidence>
<protein>
    <submittedName>
        <fullName evidence="1">Uncharacterized protein</fullName>
    </submittedName>
</protein>
<accession>A0ACC0KR87</accession>
<proteinExistence type="predicted"/>
<name>A0ACC0KR87_CHOFU</name>
<sequence length="321" mass="35885">MNTLETESIKLSFQKKERTPTLKAGNALVTLLVLQVSMGDVVWQDWQVRATASPAEVGGPALLNCGAPAALREHASVAAWYRDDVVLPAADHLSGPTLVVDEGWKLVVRSVRAEDARAQFACSVLDTLTGERRRSAPVSLDVTRLMNMPKDAQRVMKRLRVSLRDRIRNWKIRRRTRVTDIAKQISSLKWQWAPENRWPVVLKRSRTETSDRQARHRIITNERDRMTWLKPQTYGGCKPPPTEATGASSGASAPRAIFHGQWEASVRRGGDVVLPCLVHGNPPASITLTEVIWHGLLSLAPAEKETVGEKERSEDLRVMFI</sequence>
<keyword evidence="2" id="KW-1185">Reference proteome</keyword>